<evidence type="ECO:0000313" key="6">
    <source>
        <dbReference type="Proteomes" id="UP000228947"/>
    </source>
</evidence>
<feature type="domain" description="M23ase beta-sheet core" evidence="3">
    <location>
        <begin position="186"/>
        <end position="280"/>
    </location>
</feature>
<dbReference type="AlphaFoldDB" id="A0A2M8PZX3"/>
<dbReference type="SUPFAM" id="SSF51261">
    <property type="entry name" value="Duplicated hybrid motif"/>
    <property type="match status" value="1"/>
</dbReference>
<dbReference type="Proteomes" id="UP000229681">
    <property type="component" value="Unassembled WGS sequence"/>
</dbReference>
<dbReference type="PANTHER" id="PTHR21666:SF289">
    <property type="entry name" value="L-ALA--D-GLU ENDOPEPTIDASE"/>
    <property type="match status" value="1"/>
</dbReference>
<evidence type="ECO:0000313" key="5">
    <source>
        <dbReference type="EMBL" id="PJF43100.1"/>
    </source>
</evidence>
<accession>A0A2M8PHW7</accession>
<dbReference type="Pfam" id="PF01551">
    <property type="entry name" value="Peptidase_M23"/>
    <property type="match status" value="1"/>
</dbReference>
<dbReference type="InterPro" id="IPR016047">
    <property type="entry name" value="M23ase_b-sheet_dom"/>
</dbReference>
<gene>
    <name evidence="4" type="ORF">CUN49_01985</name>
    <name evidence="5" type="ORF">CUN50_01555</name>
</gene>
<evidence type="ECO:0000256" key="1">
    <source>
        <dbReference type="ARBA" id="ARBA00022729"/>
    </source>
</evidence>
<reference evidence="6 7" key="1">
    <citation type="submission" date="2017-11" db="EMBL/GenBank/DDBJ databases">
        <title>Evolution of Phototrophy in the Chloroflexi Phylum Driven by Horizontal Gene Transfer.</title>
        <authorList>
            <person name="Ward L.M."/>
            <person name="Hemp J."/>
            <person name="Shih P.M."/>
            <person name="Mcglynn S.E."/>
            <person name="Fischer W."/>
        </authorList>
    </citation>
    <scope>NUCLEOTIDE SEQUENCE [LARGE SCALE GENOMIC DNA]</scope>
    <source>
        <strain evidence="5">CP1_1M</strain>
        <strain evidence="4">JP3_13</strain>
    </source>
</reference>
<feature type="signal peptide" evidence="2">
    <location>
        <begin position="1"/>
        <end position="21"/>
    </location>
</feature>
<dbReference type="Proteomes" id="UP000228947">
    <property type="component" value="Unassembled WGS sequence"/>
</dbReference>
<dbReference type="InterPro" id="IPR011055">
    <property type="entry name" value="Dup_hybrid_motif"/>
</dbReference>
<dbReference type="EMBL" id="PGTM01000014">
    <property type="protein sequence ID" value="PJF37134.1"/>
    <property type="molecule type" value="Genomic_DNA"/>
</dbReference>
<dbReference type="PANTHER" id="PTHR21666">
    <property type="entry name" value="PEPTIDASE-RELATED"/>
    <property type="match status" value="1"/>
</dbReference>
<protein>
    <recommendedName>
        <fullName evidence="3">M23ase beta-sheet core domain-containing protein</fullName>
    </recommendedName>
</protein>
<keyword evidence="1 2" id="KW-0732">Signal</keyword>
<evidence type="ECO:0000259" key="3">
    <source>
        <dbReference type="Pfam" id="PF01551"/>
    </source>
</evidence>
<organism evidence="5 6">
    <name type="scientific">Candidatus Thermofonsia Clade 1 bacterium</name>
    <dbReference type="NCBI Taxonomy" id="2364210"/>
    <lineage>
        <taxon>Bacteria</taxon>
        <taxon>Bacillati</taxon>
        <taxon>Chloroflexota</taxon>
        <taxon>Candidatus Thermofontia</taxon>
        <taxon>Candidatus Thermofonsia Clade 1</taxon>
    </lineage>
</organism>
<evidence type="ECO:0000256" key="2">
    <source>
        <dbReference type="SAM" id="SignalP"/>
    </source>
</evidence>
<sequence>MIRKFLVAFALAAALSFGALLHIRAQNAIVITLNFEFLRQGTAGVVSLSGADLVGGVISAFDRTYPFFPITGGFAALLAVPMEQRIRDYPIAVTVYRANGETLSWEGTVKVASGEFIREPAFVLPSEKLHLLDMAVQESEDARLNSIYSVVTPERFWEGQFSLPTNAPTTSPFGSVRDFNDGSTRRHSGYDFRMAVGMPVKASASGRVVYARPLDIHGTNVIIDHGWGIFSNYSHLSQIFVVPGQIVLQGEVIGLSGNTGRSTGPHLHWEIAVNGVLINPMDFIRLKLPT</sequence>
<evidence type="ECO:0000313" key="7">
    <source>
        <dbReference type="Proteomes" id="UP000229681"/>
    </source>
</evidence>
<comment type="caution">
    <text evidence="5">The sequence shown here is derived from an EMBL/GenBank/DDBJ whole genome shotgun (WGS) entry which is preliminary data.</text>
</comment>
<dbReference type="InterPro" id="IPR050570">
    <property type="entry name" value="Cell_wall_metabolism_enzyme"/>
</dbReference>
<dbReference type="EMBL" id="PGTL01000004">
    <property type="protein sequence ID" value="PJF43100.1"/>
    <property type="molecule type" value="Genomic_DNA"/>
</dbReference>
<evidence type="ECO:0000313" key="4">
    <source>
        <dbReference type="EMBL" id="PJF37134.1"/>
    </source>
</evidence>
<accession>A0A2M8PZX3</accession>
<dbReference type="CDD" id="cd12797">
    <property type="entry name" value="M23_peptidase"/>
    <property type="match status" value="1"/>
</dbReference>
<name>A0A2M8PZX3_9CHLR</name>
<proteinExistence type="predicted"/>
<feature type="chain" id="PRO_5014562341" description="M23ase beta-sheet core domain-containing protein" evidence="2">
    <location>
        <begin position="22"/>
        <end position="290"/>
    </location>
</feature>
<dbReference type="GO" id="GO:0004222">
    <property type="term" value="F:metalloendopeptidase activity"/>
    <property type="evidence" value="ECO:0007669"/>
    <property type="project" value="TreeGrafter"/>
</dbReference>
<dbReference type="Gene3D" id="2.70.70.10">
    <property type="entry name" value="Glucose Permease (Domain IIA)"/>
    <property type="match status" value="1"/>
</dbReference>